<evidence type="ECO:0000256" key="4">
    <source>
        <dbReference type="SAM" id="Phobius"/>
    </source>
</evidence>
<dbReference type="PANTHER" id="PTHR44196">
    <property type="entry name" value="DEHYDROGENASE/REDUCTASE SDR FAMILY MEMBER 7B"/>
    <property type="match status" value="1"/>
</dbReference>
<keyword evidence="6" id="KW-1185">Reference proteome</keyword>
<evidence type="ECO:0000256" key="3">
    <source>
        <dbReference type="RuleBase" id="RU000363"/>
    </source>
</evidence>
<reference evidence="5 6" key="1">
    <citation type="submission" date="2018-03" db="EMBL/GenBank/DDBJ databases">
        <title>Genomic Encyclopedia of Type Strains, Phase III (KMG-III): the genomes of soil and plant-associated and newly described type strains.</title>
        <authorList>
            <person name="Whitman W."/>
        </authorList>
    </citation>
    <scope>NUCLEOTIDE SEQUENCE [LARGE SCALE GENOMIC DNA]</scope>
    <source>
        <strain evidence="5 6">CGMCC 1.9313</strain>
    </source>
</reference>
<dbReference type="GO" id="GO:0016491">
    <property type="term" value="F:oxidoreductase activity"/>
    <property type="evidence" value="ECO:0007669"/>
    <property type="project" value="UniProtKB-KW"/>
</dbReference>
<dbReference type="GO" id="GO:0016020">
    <property type="term" value="C:membrane"/>
    <property type="evidence" value="ECO:0007669"/>
    <property type="project" value="TreeGrafter"/>
</dbReference>
<evidence type="ECO:0000256" key="2">
    <source>
        <dbReference type="ARBA" id="ARBA00023002"/>
    </source>
</evidence>
<comment type="caution">
    <text evidence="5">The sequence shown here is derived from an EMBL/GenBank/DDBJ whole genome shotgun (WGS) entry which is preliminary data.</text>
</comment>
<keyword evidence="2" id="KW-0560">Oxidoreductase</keyword>
<keyword evidence="4" id="KW-0472">Membrane</keyword>
<comment type="similarity">
    <text evidence="1 3">Belongs to the short-chain dehydrogenases/reductases (SDR) family.</text>
</comment>
<dbReference type="Pfam" id="PF00106">
    <property type="entry name" value="adh_short"/>
    <property type="match status" value="1"/>
</dbReference>
<dbReference type="Proteomes" id="UP000238034">
    <property type="component" value="Unassembled WGS sequence"/>
</dbReference>
<dbReference type="RefSeq" id="WP_106294345.1">
    <property type="nucleotide sequence ID" value="NZ_PVTH01000009.1"/>
</dbReference>
<name>A0A2T0TXC5_9SPHI</name>
<dbReference type="PRINTS" id="PR00081">
    <property type="entry name" value="GDHRDH"/>
</dbReference>
<gene>
    <name evidence="5" type="ORF">B0I27_10948</name>
</gene>
<dbReference type="InterPro" id="IPR002347">
    <property type="entry name" value="SDR_fam"/>
</dbReference>
<evidence type="ECO:0000313" key="5">
    <source>
        <dbReference type="EMBL" id="PRY50327.1"/>
    </source>
</evidence>
<evidence type="ECO:0000256" key="1">
    <source>
        <dbReference type="ARBA" id="ARBA00006484"/>
    </source>
</evidence>
<proteinExistence type="inferred from homology"/>
<dbReference type="Gene3D" id="3.40.50.720">
    <property type="entry name" value="NAD(P)-binding Rossmann-like Domain"/>
    <property type="match status" value="1"/>
</dbReference>
<keyword evidence="4" id="KW-1133">Transmembrane helix</keyword>
<dbReference type="EMBL" id="PVTH01000009">
    <property type="protein sequence ID" value="PRY50327.1"/>
    <property type="molecule type" value="Genomic_DNA"/>
</dbReference>
<protein>
    <submittedName>
        <fullName evidence="5">Short-subunit dehydrogenase</fullName>
    </submittedName>
</protein>
<evidence type="ECO:0000313" key="6">
    <source>
        <dbReference type="Proteomes" id="UP000238034"/>
    </source>
</evidence>
<dbReference type="PRINTS" id="PR00080">
    <property type="entry name" value="SDRFAMILY"/>
</dbReference>
<dbReference type="NCBIfam" id="NF004792">
    <property type="entry name" value="PRK06139.1"/>
    <property type="match status" value="1"/>
</dbReference>
<dbReference type="InterPro" id="IPR036291">
    <property type="entry name" value="NAD(P)-bd_dom_sf"/>
</dbReference>
<dbReference type="SUPFAM" id="SSF51735">
    <property type="entry name" value="NAD(P)-binding Rossmann-fold domains"/>
    <property type="match status" value="1"/>
</dbReference>
<keyword evidence="4" id="KW-0812">Transmembrane</keyword>
<feature type="transmembrane region" description="Helical" evidence="4">
    <location>
        <begin position="306"/>
        <end position="324"/>
    </location>
</feature>
<dbReference type="PANTHER" id="PTHR44196:SF1">
    <property type="entry name" value="DEHYDROGENASE_REDUCTASE SDR FAMILY MEMBER 7B"/>
    <property type="match status" value="1"/>
</dbReference>
<accession>A0A2T0TXC5</accession>
<dbReference type="OrthoDB" id="9775296at2"/>
<sequence>MREIKSLNNLTVVITGASSGAGRAMALEFARHKARLVLTARNESALSELAEECRALGSMVLIVVADVSDPKAVIGLANDAFIFGGQIDVWVNNAGVLTAGEFDKVPLEVHTQVIQTNLLGFLSGAHAVIPYFKKQGKGILINNISIGGFLPVPMGTSYTASKFGLRGFSEALKAELQDWKEIHVCDLFPAFLDTPGIRHAANYTGKVLRPAPPVYDPIRLAQAAVSLALNPRSSVTVGSVSTLLRLAHSLMPKLTAGVTAKVIRTYLKTADSTELTSGNIFNPLPFGTSAHGGWGVAGKPRAHRKYILAAAVLVGVLSASLISARRGT</sequence>
<dbReference type="AlphaFoldDB" id="A0A2T0TXC5"/>
<organism evidence="5 6">
    <name type="scientific">Arcticibacter pallidicorallinus</name>
    <dbReference type="NCBI Taxonomy" id="1259464"/>
    <lineage>
        <taxon>Bacteria</taxon>
        <taxon>Pseudomonadati</taxon>
        <taxon>Bacteroidota</taxon>
        <taxon>Sphingobacteriia</taxon>
        <taxon>Sphingobacteriales</taxon>
        <taxon>Sphingobacteriaceae</taxon>
        <taxon>Arcticibacter</taxon>
    </lineage>
</organism>